<dbReference type="SUPFAM" id="SSF51905">
    <property type="entry name" value="FAD/NAD(P)-binding domain"/>
    <property type="match status" value="1"/>
</dbReference>
<dbReference type="RefSeq" id="WP_092420440.1">
    <property type="nucleotide sequence ID" value="NZ_FNCL01000001.1"/>
</dbReference>
<dbReference type="Proteomes" id="UP000199392">
    <property type="component" value="Unassembled WGS sequence"/>
</dbReference>
<dbReference type="Gene3D" id="3.30.9.10">
    <property type="entry name" value="D-Amino Acid Oxidase, subunit A, domain 2"/>
    <property type="match status" value="1"/>
</dbReference>
<protein>
    <submittedName>
        <fullName evidence="3">D-amino-acid dehydrogenase</fullName>
    </submittedName>
</protein>
<dbReference type="EMBL" id="FOZW01000002">
    <property type="protein sequence ID" value="SFS57884.1"/>
    <property type="molecule type" value="Genomic_DNA"/>
</dbReference>
<reference evidence="4" key="1">
    <citation type="submission" date="2016-10" db="EMBL/GenBank/DDBJ databases">
        <authorList>
            <person name="Varghese N."/>
            <person name="Submissions S."/>
        </authorList>
    </citation>
    <scope>NUCLEOTIDE SEQUENCE [LARGE SCALE GENOMIC DNA]</scope>
    <source>
        <strain evidence="4">DSM 26894</strain>
    </source>
</reference>
<feature type="domain" description="FAD dependent oxidoreductase" evidence="2">
    <location>
        <begin position="4"/>
        <end position="391"/>
    </location>
</feature>
<dbReference type="STRING" id="311180.SAMN04488050_102568"/>
<evidence type="ECO:0000256" key="1">
    <source>
        <dbReference type="ARBA" id="ARBA00023002"/>
    </source>
</evidence>
<accession>A0A1I6QZP1</accession>
<sequence length="410" mass="44022">MAEILVLGAGMVGVSTALALQARGHSVSLVDRGAPGRETSFGNAGIIQAEAAEPYGLPRDLGTLWSMVTGRSNDVTWSMRGVTQMAPALWSYFLQSAPRRHAEISRTYAQLTARATADHAPLIEAAGADNLIAREGMVQLYRSAAAFEADVADAERLARDYGVRHRAVSGADYRREDPALQRDPAGVLHWTDSWSCSAPGCLVHSYAKLFASRGGRLLEGDAASLAQSGAGWRVTTAAERVTAEHVVVALGPWSPTLLRRLGYRIPMIYKRGYHGHFETKRPPLRPIVDMDNGVVAGQMQAGLRIATGAALVTRKAPVDLRQLDRGRAAISDMLEIGGRVDEPQWSGTRPCLPDMLPLVGEAPRHKGLWFHFGHGHQGFTLGPTTGALLAAALDGETSEIARALAPAHRI</sequence>
<dbReference type="Gene3D" id="3.50.50.60">
    <property type="entry name" value="FAD/NAD(P)-binding domain"/>
    <property type="match status" value="2"/>
</dbReference>
<dbReference type="PANTHER" id="PTHR13847:SF289">
    <property type="entry name" value="GLYCINE OXIDASE"/>
    <property type="match status" value="1"/>
</dbReference>
<dbReference type="InterPro" id="IPR036188">
    <property type="entry name" value="FAD/NAD-bd_sf"/>
</dbReference>
<evidence type="ECO:0000313" key="3">
    <source>
        <dbReference type="EMBL" id="SFS57884.1"/>
    </source>
</evidence>
<dbReference type="Pfam" id="PF01266">
    <property type="entry name" value="DAO"/>
    <property type="match status" value="1"/>
</dbReference>
<organism evidence="3 4">
    <name type="scientific">Alloyangia pacifica</name>
    <dbReference type="NCBI Taxonomy" id="311180"/>
    <lineage>
        <taxon>Bacteria</taxon>
        <taxon>Pseudomonadati</taxon>
        <taxon>Pseudomonadota</taxon>
        <taxon>Alphaproteobacteria</taxon>
        <taxon>Rhodobacterales</taxon>
        <taxon>Roseobacteraceae</taxon>
        <taxon>Alloyangia</taxon>
    </lineage>
</organism>
<dbReference type="AlphaFoldDB" id="A0A1I6QZP1"/>
<evidence type="ECO:0000313" key="4">
    <source>
        <dbReference type="Proteomes" id="UP000199392"/>
    </source>
</evidence>
<keyword evidence="1" id="KW-0560">Oxidoreductase</keyword>
<dbReference type="GO" id="GO:0005737">
    <property type="term" value="C:cytoplasm"/>
    <property type="evidence" value="ECO:0007669"/>
    <property type="project" value="TreeGrafter"/>
</dbReference>
<dbReference type="InterPro" id="IPR006076">
    <property type="entry name" value="FAD-dep_OxRdtase"/>
</dbReference>
<evidence type="ECO:0000259" key="2">
    <source>
        <dbReference type="Pfam" id="PF01266"/>
    </source>
</evidence>
<keyword evidence="4" id="KW-1185">Reference proteome</keyword>
<proteinExistence type="predicted"/>
<dbReference type="PANTHER" id="PTHR13847">
    <property type="entry name" value="SARCOSINE DEHYDROGENASE-RELATED"/>
    <property type="match status" value="1"/>
</dbReference>
<gene>
    <name evidence="3" type="ORF">SAMN04488050_102568</name>
</gene>
<dbReference type="GO" id="GO:0016491">
    <property type="term" value="F:oxidoreductase activity"/>
    <property type="evidence" value="ECO:0007669"/>
    <property type="project" value="UniProtKB-KW"/>
</dbReference>
<name>A0A1I6QZP1_9RHOB</name>
<dbReference type="OrthoDB" id="9805337at2"/>